<dbReference type="HOGENOM" id="CLU_067389_0_0_1"/>
<dbReference type="GeneID" id="13281798"/>
<dbReference type="Pfam" id="PF26061">
    <property type="entry name" value="DUF8021"/>
    <property type="match status" value="1"/>
</dbReference>
<dbReference type="VEuPathDB" id="FungiDB:LEMA_P090030.1"/>
<keyword evidence="4" id="KW-1185">Reference proteome</keyword>
<organism evidence="4">
    <name type="scientific">Leptosphaeria maculans (strain JN3 / isolate v23.1.3 / race Av1-4-5-6-7-8)</name>
    <name type="common">Blackleg fungus</name>
    <name type="synonym">Phoma lingam</name>
    <dbReference type="NCBI Taxonomy" id="985895"/>
    <lineage>
        <taxon>Eukaryota</taxon>
        <taxon>Fungi</taxon>
        <taxon>Dikarya</taxon>
        <taxon>Ascomycota</taxon>
        <taxon>Pezizomycotina</taxon>
        <taxon>Dothideomycetes</taxon>
        <taxon>Pleosporomycetidae</taxon>
        <taxon>Pleosporales</taxon>
        <taxon>Pleosporineae</taxon>
        <taxon>Leptosphaeriaceae</taxon>
        <taxon>Plenodomus</taxon>
        <taxon>Plenodomus lingam/Leptosphaeria maculans species complex</taxon>
    </lineage>
</organism>
<dbReference type="EMBL" id="FP929132">
    <property type="protein sequence ID" value="CBX97594.1"/>
    <property type="molecule type" value="Genomic_DNA"/>
</dbReference>
<dbReference type="AlphaFoldDB" id="E5A2F9"/>
<dbReference type="STRING" id="985895.E5A2F9"/>
<gene>
    <name evidence="3" type="ORF">LEMA_P090030.1</name>
</gene>
<sequence length="272" mass="30401">MIQFIFITTGLLTLTSAYCTRQQLASAVESYLSAQLHGKPSILTPHLDNSTWLGYYENNIHLPLNASILNQPLAITHNRSLYDTTACATYTEVIVNSSTRPHVIGTQLRFTNHQINKLDSVITKPGDWLFNITGYAYHSPRENWGPIPEPQRDTRATLKAAADAYCDVFSNPNVTVPWGTPCVRLEGGLYGDEGPNGSCAGFIPTAVPLTRRRYVVDEVVGAVDVMMEFGRSGWPDSHEFRVEGGRLSHERRSAPWQNMSPREVLPTYRSYN</sequence>
<dbReference type="eggNOG" id="ENOG502SHGJ">
    <property type="taxonomic scope" value="Eukaryota"/>
</dbReference>
<evidence type="ECO:0000259" key="2">
    <source>
        <dbReference type="Pfam" id="PF26061"/>
    </source>
</evidence>
<accession>E5A2F9</accession>
<dbReference type="OrthoDB" id="3515051at2759"/>
<proteinExistence type="predicted"/>
<feature type="signal peptide" evidence="1">
    <location>
        <begin position="1"/>
        <end position="17"/>
    </location>
</feature>
<dbReference type="Proteomes" id="UP000002668">
    <property type="component" value="Genome"/>
</dbReference>
<reference evidence="4" key="1">
    <citation type="journal article" date="2011" name="Nat. Commun.">
        <title>Effector diversification within compartments of the Leptosphaeria maculans genome affected by Repeat-Induced Point mutations.</title>
        <authorList>
            <person name="Rouxel T."/>
            <person name="Grandaubert J."/>
            <person name="Hane J.K."/>
            <person name="Hoede C."/>
            <person name="van de Wouw A.P."/>
            <person name="Couloux A."/>
            <person name="Dominguez V."/>
            <person name="Anthouard V."/>
            <person name="Bally P."/>
            <person name="Bourras S."/>
            <person name="Cozijnsen A.J."/>
            <person name="Ciuffetti L.M."/>
            <person name="Degrave A."/>
            <person name="Dilmaghani A."/>
            <person name="Duret L."/>
            <person name="Fudal I."/>
            <person name="Goodwin S.B."/>
            <person name="Gout L."/>
            <person name="Glaser N."/>
            <person name="Linglin J."/>
            <person name="Kema G.H.J."/>
            <person name="Lapalu N."/>
            <person name="Lawrence C.B."/>
            <person name="May K."/>
            <person name="Meyer M."/>
            <person name="Ollivier B."/>
            <person name="Poulain J."/>
            <person name="Schoch C.L."/>
            <person name="Simon A."/>
            <person name="Spatafora J.W."/>
            <person name="Stachowiak A."/>
            <person name="Turgeon B.G."/>
            <person name="Tyler B.M."/>
            <person name="Vincent D."/>
            <person name="Weissenbach J."/>
            <person name="Amselem J."/>
            <person name="Quesneville H."/>
            <person name="Oliver R.P."/>
            <person name="Wincker P."/>
            <person name="Balesdent M.-H."/>
            <person name="Howlett B.J."/>
        </authorList>
    </citation>
    <scope>NUCLEOTIDE SEQUENCE [LARGE SCALE GENOMIC DNA]</scope>
    <source>
        <strain evidence="4">JN3 / isolate v23.1.3 / race Av1-4-5-6-7-8</strain>
    </source>
</reference>
<protein>
    <recommendedName>
        <fullName evidence="2">DUF8021 domain-containing protein</fullName>
    </recommendedName>
</protein>
<dbReference type="OMA" id="HSPRENW"/>
<evidence type="ECO:0000256" key="1">
    <source>
        <dbReference type="SAM" id="SignalP"/>
    </source>
</evidence>
<feature type="domain" description="DUF8021" evidence="2">
    <location>
        <begin position="151"/>
        <end position="249"/>
    </location>
</feature>
<dbReference type="InParanoid" id="E5A2F9"/>
<evidence type="ECO:0000313" key="4">
    <source>
        <dbReference type="Proteomes" id="UP000002668"/>
    </source>
</evidence>
<evidence type="ECO:0000313" key="3">
    <source>
        <dbReference type="EMBL" id="CBX97594.1"/>
    </source>
</evidence>
<name>E5A2F9_LEPMJ</name>
<dbReference type="InterPro" id="IPR058334">
    <property type="entry name" value="DUF8021"/>
</dbReference>
<keyword evidence="1" id="KW-0732">Signal</keyword>
<feature type="chain" id="PRO_5003192368" description="DUF8021 domain-containing protein" evidence="1">
    <location>
        <begin position="18"/>
        <end position="272"/>
    </location>
</feature>